<evidence type="ECO:0000313" key="2">
    <source>
        <dbReference type="EMBL" id="GFR51459.1"/>
    </source>
</evidence>
<name>A0AAD3E2K8_9CHLO</name>
<accession>A0AAD3E2K8</accession>
<reference evidence="2 3" key="1">
    <citation type="journal article" date="2021" name="Sci. Rep.">
        <title>Genome sequencing of the multicellular alga Astrephomene provides insights into convergent evolution of germ-soma differentiation.</title>
        <authorList>
            <person name="Yamashita S."/>
            <person name="Yamamoto K."/>
            <person name="Matsuzaki R."/>
            <person name="Suzuki S."/>
            <person name="Yamaguchi H."/>
            <person name="Hirooka S."/>
            <person name="Minakuchi Y."/>
            <person name="Miyagishima S."/>
            <person name="Kawachi M."/>
            <person name="Toyoda A."/>
            <person name="Nozaki H."/>
        </authorList>
    </citation>
    <scope>NUCLEOTIDE SEQUENCE [LARGE SCALE GENOMIC DNA]</scope>
    <source>
        <strain evidence="2 3">NIES-4017</strain>
    </source>
</reference>
<dbReference type="InterPro" id="IPR039058">
    <property type="entry name" value="Yippee_fam"/>
</dbReference>
<keyword evidence="3" id="KW-1185">Reference proteome</keyword>
<dbReference type="EMBL" id="BMAR01000050">
    <property type="protein sequence ID" value="GFR51459.1"/>
    <property type="molecule type" value="Genomic_DNA"/>
</dbReference>
<evidence type="ECO:0000313" key="3">
    <source>
        <dbReference type="Proteomes" id="UP001054857"/>
    </source>
</evidence>
<organism evidence="2 3">
    <name type="scientific">Astrephomene gubernaculifera</name>
    <dbReference type="NCBI Taxonomy" id="47775"/>
    <lineage>
        <taxon>Eukaryota</taxon>
        <taxon>Viridiplantae</taxon>
        <taxon>Chlorophyta</taxon>
        <taxon>core chlorophytes</taxon>
        <taxon>Chlorophyceae</taxon>
        <taxon>CS clade</taxon>
        <taxon>Chlamydomonadales</taxon>
        <taxon>Astrephomenaceae</taxon>
        <taxon>Astrephomene</taxon>
    </lineage>
</organism>
<feature type="domain" description="Yippee" evidence="1">
    <location>
        <begin position="49"/>
        <end position="142"/>
    </location>
</feature>
<dbReference type="PANTHER" id="PTHR13848">
    <property type="entry name" value="PROTEIN YIPPEE-LIKE CG15309-RELATED"/>
    <property type="match status" value="1"/>
</dbReference>
<sequence length="142" mass="15937">YCIISTRFQPTLRSSAARIACFWTVPRVSSHFTSQQTMGRPFIEWLDGRCYACKMCHCNLAAASELLSRQFHSKQGRAYLFNTAVNLLTGPKEERMMTTGLHVVCDVFCSKCMWPVGWRYVMLPLHSPASNLQPPSTAGAGL</sequence>
<evidence type="ECO:0000259" key="1">
    <source>
        <dbReference type="PROSITE" id="PS51792"/>
    </source>
</evidence>
<gene>
    <name evidence="2" type="ORF">Agub_g13868</name>
</gene>
<proteinExistence type="predicted"/>
<comment type="caution">
    <text evidence="2">The sequence shown here is derived from an EMBL/GenBank/DDBJ whole genome shotgun (WGS) entry which is preliminary data.</text>
</comment>
<protein>
    <recommendedName>
        <fullName evidence="1">Yippee domain-containing protein</fullName>
    </recommendedName>
</protein>
<feature type="non-terminal residue" evidence="2">
    <location>
        <position position="142"/>
    </location>
</feature>
<dbReference type="InterPro" id="IPR034751">
    <property type="entry name" value="Yippee"/>
</dbReference>
<dbReference type="AlphaFoldDB" id="A0AAD3E2K8"/>
<dbReference type="PROSITE" id="PS51792">
    <property type="entry name" value="YIPPEE"/>
    <property type="match status" value="1"/>
</dbReference>
<dbReference type="Proteomes" id="UP001054857">
    <property type="component" value="Unassembled WGS sequence"/>
</dbReference>